<evidence type="ECO:0000313" key="3">
    <source>
        <dbReference type="Proteomes" id="UP001152523"/>
    </source>
</evidence>
<evidence type="ECO:0000313" key="2">
    <source>
        <dbReference type="EMBL" id="CAH9105506.1"/>
    </source>
</evidence>
<dbReference type="InterPro" id="IPR029480">
    <property type="entry name" value="Transpos_assoc"/>
</dbReference>
<feature type="domain" description="Transposase-associated" evidence="1">
    <location>
        <begin position="25"/>
        <end position="105"/>
    </location>
</feature>
<gene>
    <name evidence="2" type="ORF">CEPIT_LOCUS17240</name>
</gene>
<dbReference type="AlphaFoldDB" id="A0AAV0DMX8"/>
<organism evidence="2 3">
    <name type="scientific">Cuscuta epithymum</name>
    <dbReference type="NCBI Taxonomy" id="186058"/>
    <lineage>
        <taxon>Eukaryota</taxon>
        <taxon>Viridiplantae</taxon>
        <taxon>Streptophyta</taxon>
        <taxon>Embryophyta</taxon>
        <taxon>Tracheophyta</taxon>
        <taxon>Spermatophyta</taxon>
        <taxon>Magnoliopsida</taxon>
        <taxon>eudicotyledons</taxon>
        <taxon>Gunneridae</taxon>
        <taxon>Pentapetalae</taxon>
        <taxon>asterids</taxon>
        <taxon>lamiids</taxon>
        <taxon>Solanales</taxon>
        <taxon>Convolvulaceae</taxon>
        <taxon>Cuscuteae</taxon>
        <taxon>Cuscuta</taxon>
        <taxon>Cuscuta subgen. Cuscuta</taxon>
    </lineage>
</organism>
<name>A0AAV0DMX8_9ASTE</name>
<proteinExistence type="predicted"/>
<reference evidence="2" key="1">
    <citation type="submission" date="2022-07" db="EMBL/GenBank/DDBJ databases">
        <authorList>
            <person name="Macas J."/>
            <person name="Novak P."/>
            <person name="Neumann P."/>
        </authorList>
    </citation>
    <scope>NUCLEOTIDE SEQUENCE</scope>
</reference>
<evidence type="ECO:0000259" key="1">
    <source>
        <dbReference type="Pfam" id="PF13963"/>
    </source>
</evidence>
<accession>A0AAV0DMX8</accession>
<dbReference type="EMBL" id="CAMAPF010000131">
    <property type="protein sequence ID" value="CAH9105506.1"/>
    <property type="molecule type" value="Genomic_DNA"/>
</dbReference>
<comment type="caution">
    <text evidence="2">The sequence shown here is derived from an EMBL/GenBank/DDBJ whole genome shotgun (WGS) entry which is preliminary data.</text>
</comment>
<keyword evidence="3" id="KW-1185">Reference proteome</keyword>
<dbReference type="Pfam" id="PF13963">
    <property type="entry name" value="Transpos_assoc"/>
    <property type="match status" value="1"/>
</dbReference>
<sequence>MHKCTSIGAHVSPSIRIKMDLRNERLWMYNRVKPGRKGLTDEFKVGVDQFVNFACAQVTFVKNGVIRCPCTKCRNQCYKNPKDVKVDLYKWGFESNYWHSTCHGEEVPFFTQSVNDVSHMGGEGNTMYDNFEMSSTPTHQNGEFEGPHESAQKFYELLDSARQPVWSGCSTDTELSFTLKMMSIKSSYNIAQKAMDEMLDACSRAMPLPNKRILNWNNANFAVSHVTKKVQKPVKSSSEKDALLTSNSKTSKVICIAELS</sequence>
<dbReference type="Proteomes" id="UP001152523">
    <property type="component" value="Unassembled WGS sequence"/>
</dbReference>
<protein>
    <recommendedName>
        <fullName evidence="1">Transposase-associated domain-containing protein</fullName>
    </recommendedName>
</protein>